<dbReference type="Proteomes" id="UP000182870">
    <property type="component" value="Unassembled WGS sequence"/>
</dbReference>
<protein>
    <submittedName>
        <fullName evidence="1">Uncharacterized protein</fullName>
    </submittedName>
</protein>
<name>A0A1H1B8A7_STREI</name>
<proteinExistence type="predicted"/>
<dbReference type="EMBL" id="FNKE01000003">
    <property type="protein sequence ID" value="SDQ48195.1"/>
    <property type="molecule type" value="Genomic_DNA"/>
</dbReference>
<evidence type="ECO:0000313" key="1">
    <source>
        <dbReference type="EMBL" id="SDQ48195.1"/>
    </source>
</evidence>
<gene>
    <name evidence="1" type="ORF">SAMN05216392_1819</name>
</gene>
<organism evidence="1 2">
    <name type="scientific">Streptococcus equinus</name>
    <name type="common">Streptococcus bovis</name>
    <dbReference type="NCBI Taxonomy" id="1335"/>
    <lineage>
        <taxon>Bacteria</taxon>
        <taxon>Bacillati</taxon>
        <taxon>Bacillota</taxon>
        <taxon>Bacilli</taxon>
        <taxon>Lactobacillales</taxon>
        <taxon>Streptococcaceae</taxon>
        <taxon>Streptococcus</taxon>
    </lineage>
</organism>
<dbReference type="OrthoDB" id="2235857at2"/>
<evidence type="ECO:0000313" key="2">
    <source>
        <dbReference type="Proteomes" id="UP000182870"/>
    </source>
</evidence>
<reference evidence="1 2" key="1">
    <citation type="submission" date="2016-10" db="EMBL/GenBank/DDBJ databases">
        <authorList>
            <person name="de Groot N.N."/>
        </authorList>
    </citation>
    <scope>NUCLEOTIDE SEQUENCE [LARGE SCALE GENOMIC DNA]</scope>
    <source>
        <strain evidence="1 2">Sb05</strain>
    </source>
</reference>
<accession>A0A1H1B8A7</accession>
<dbReference type="AlphaFoldDB" id="A0A1H1B8A7"/>
<dbReference type="RefSeq" id="WP_074561330.1">
    <property type="nucleotide sequence ID" value="NZ_FNKE01000003.1"/>
</dbReference>
<sequence length="101" mass="11588">MKLSSFIALVLAGCAGFTAYQAYQKREEIKDDIADANDISDKIAADITKINQAIDNINQQLPKLESISQELDYKRRLFEQESNSRLEQIKMTLSKYQELEQ</sequence>